<reference evidence="5" key="1">
    <citation type="journal article" date="2023" name="G3 (Bethesda)">
        <title>Whole genome assemblies of Zophobas morio and Tenebrio molitor.</title>
        <authorList>
            <person name="Kaur S."/>
            <person name="Stinson S.A."/>
            <person name="diCenzo G.C."/>
        </authorList>
    </citation>
    <scope>NUCLEOTIDE SEQUENCE</scope>
    <source>
        <strain evidence="5">QUZm001</strain>
    </source>
</reference>
<evidence type="ECO:0000256" key="1">
    <source>
        <dbReference type="ARBA" id="ARBA00007420"/>
    </source>
</evidence>
<evidence type="ECO:0000313" key="6">
    <source>
        <dbReference type="Proteomes" id="UP001168821"/>
    </source>
</evidence>
<dbReference type="GO" id="GO:0005739">
    <property type="term" value="C:mitochondrion"/>
    <property type="evidence" value="ECO:0007669"/>
    <property type="project" value="TreeGrafter"/>
</dbReference>
<dbReference type="PIRSF" id="PIRSF000705">
    <property type="entry name" value="DNK"/>
    <property type="match status" value="1"/>
</dbReference>
<dbReference type="InterPro" id="IPR031314">
    <property type="entry name" value="DNK_dom"/>
</dbReference>
<dbReference type="PANTHER" id="PTHR10513">
    <property type="entry name" value="DEOXYNUCLEOSIDE KINASE"/>
    <property type="match status" value="1"/>
</dbReference>
<dbReference type="PANTHER" id="PTHR10513:SF24">
    <property type="entry name" value="THYMIDINE KINASE 2, MITOCHONDRIAL"/>
    <property type="match status" value="1"/>
</dbReference>
<keyword evidence="3" id="KW-0067">ATP-binding</keyword>
<feature type="binding site" evidence="3">
    <location>
        <begin position="26"/>
        <end position="34"/>
    </location>
    <ligand>
        <name>ATP</name>
        <dbReference type="ChEBI" id="CHEBI:30616"/>
    </ligand>
</feature>
<evidence type="ECO:0000256" key="2">
    <source>
        <dbReference type="PIRSR" id="PIRSR000705-1"/>
    </source>
</evidence>
<evidence type="ECO:0000259" key="4">
    <source>
        <dbReference type="Pfam" id="PF01712"/>
    </source>
</evidence>
<comment type="caution">
    <text evidence="5">The sequence shown here is derived from an EMBL/GenBank/DDBJ whole genome shotgun (WGS) entry which is preliminary data.</text>
</comment>
<dbReference type="GO" id="GO:0005524">
    <property type="term" value="F:ATP binding"/>
    <property type="evidence" value="ECO:0007669"/>
    <property type="project" value="UniProtKB-KW"/>
</dbReference>
<dbReference type="AlphaFoldDB" id="A0AA38HKB3"/>
<keyword evidence="6" id="KW-1185">Reference proteome</keyword>
<proteinExistence type="inferred from homology"/>
<gene>
    <name evidence="5" type="ORF">Zmor_002867</name>
</gene>
<dbReference type="FunFam" id="3.40.50.300:FF:001571">
    <property type="entry name" value="Deoxynucleoside kinase"/>
    <property type="match status" value="1"/>
</dbReference>
<comment type="similarity">
    <text evidence="1">Belongs to the DCK/DGK family.</text>
</comment>
<keyword evidence="3" id="KW-0547">Nucleotide-binding</keyword>
<evidence type="ECO:0000256" key="3">
    <source>
        <dbReference type="PIRSR" id="PIRSR000705-3"/>
    </source>
</evidence>
<sequence length="231" mass="27133">MNSERLIGSPIKHLIKPRPYTVIVEGNIGSGKTTFLNYFQQFDDVNVLAEPVNKWRNCNGYNLLEKMYIDPKKWSFTFQSYVQLTILQHHTLMTRHPIKLMERSIYSARNCFVEQMARTGSIDCCSVSVMDEWFKWAQESCDLSVDLIVYLRTSPKVAHERTLKRNRREEQSVPLEYFRDIHNLHEDWLIHNKFNCPAPVLVIDADLDQSVIQKEYLKCKAQIFTSKSLKV</sequence>
<dbReference type="EMBL" id="JALNTZ010000010">
    <property type="protein sequence ID" value="KAJ3639510.1"/>
    <property type="molecule type" value="Genomic_DNA"/>
</dbReference>
<dbReference type="CDD" id="cd01673">
    <property type="entry name" value="dNK"/>
    <property type="match status" value="1"/>
</dbReference>
<protein>
    <recommendedName>
        <fullName evidence="4">Deoxynucleoside kinase domain-containing protein</fullName>
    </recommendedName>
</protein>
<dbReference type="InterPro" id="IPR002624">
    <property type="entry name" value="DCK/DGK"/>
</dbReference>
<accession>A0AA38HKB3</accession>
<dbReference type="Pfam" id="PF01712">
    <property type="entry name" value="dNK"/>
    <property type="match status" value="1"/>
</dbReference>
<feature type="binding site" evidence="3">
    <location>
        <begin position="161"/>
        <end position="165"/>
    </location>
    <ligand>
        <name>ATP</name>
        <dbReference type="ChEBI" id="CHEBI:30616"/>
    </ligand>
</feature>
<feature type="active site" description="Proton acceptor" evidence="2">
    <location>
        <position position="102"/>
    </location>
</feature>
<feature type="domain" description="Deoxynucleoside kinase" evidence="4">
    <location>
        <begin position="23"/>
        <end position="210"/>
    </location>
</feature>
<dbReference type="InterPro" id="IPR050566">
    <property type="entry name" value="Deoxyribonucleoside_kinase"/>
</dbReference>
<dbReference type="InterPro" id="IPR027417">
    <property type="entry name" value="P-loop_NTPase"/>
</dbReference>
<dbReference type="Gene3D" id="3.40.50.300">
    <property type="entry name" value="P-loop containing nucleotide triphosphate hydrolases"/>
    <property type="match status" value="1"/>
</dbReference>
<dbReference type="SUPFAM" id="SSF52540">
    <property type="entry name" value="P-loop containing nucleoside triphosphate hydrolases"/>
    <property type="match status" value="1"/>
</dbReference>
<dbReference type="Proteomes" id="UP001168821">
    <property type="component" value="Unassembled WGS sequence"/>
</dbReference>
<name>A0AA38HKB3_9CUCU</name>
<evidence type="ECO:0000313" key="5">
    <source>
        <dbReference type="EMBL" id="KAJ3639510.1"/>
    </source>
</evidence>
<organism evidence="5 6">
    <name type="scientific">Zophobas morio</name>
    <dbReference type="NCBI Taxonomy" id="2755281"/>
    <lineage>
        <taxon>Eukaryota</taxon>
        <taxon>Metazoa</taxon>
        <taxon>Ecdysozoa</taxon>
        <taxon>Arthropoda</taxon>
        <taxon>Hexapoda</taxon>
        <taxon>Insecta</taxon>
        <taxon>Pterygota</taxon>
        <taxon>Neoptera</taxon>
        <taxon>Endopterygota</taxon>
        <taxon>Coleoptera</taxon>
        <taxon>Polyphaga</taxon>
        <taxon>Cucujiformia</taxon>
        <taxon>Tenebrionidae</taxon>
        <taxon>Zophobas</taxon>
    </lineage>
</organism>
<dbReference type="GO" id="GO:0019136">
    <property type="term" value="F:deoxynucleoside kinase activity"/>
    <property type="evidence" value="ECO:0007669"/>
    <property type="project" value="InterPro"/>
</dbReference>